<dbReference type="InterPro" id="IPR016064">
    <property type="entry name" value="NAD/diacylglycerol_kinase_sf"/>
</dbReference>
<protein>
    <submittedName>
        <fullName evidence="1">Predicted polyphosphate-or ATP-dependent NAD kinase</fullName>
    </submittedName>
</protein>
<dbReference type="GO" id="GO:0051287">
    <property type="term" value="F:NAD binding"/>
    <property type="evidence" value="ECO:0007669"/>
    <property type="project" value="UniProtKB-ARBA"/>
</dbReference>
<accession>A0A1X7JDW5</accession>
<dbReference type="InterPro" id="IPR011386">
    <property type="entry name" value="Put_ATP-NAD_kin"/>
</dbReference>
<dbReference type="InterPro" id="IPR017438">
    <property type="entry name" value="ATP-NAD_kinase_N"/>
</dbReference>
<keyword evidence="1" id="KW-0808">Transferase</keyword>
<dbReference type="SUPFAM" id="SSF111331">
    <property type="entry name" value="NAD kinase/diacylglycerol kinase-like"/>
    <property type="match status" value="1"/>
</dbReference>
<dbReference type="GO" id="GO:0003951">
    <property type="term" value="F:NAD+ kinase activity"/>
    <property type="evidence" value="ECO:0007669"/>
    <property type="project" value="InterPro"/>
</dbReference>
<keyword evidence="2" id="KW-1185">Reference proteome</keyword>
<dbReference type="Gene3D" id="3.40.50.10330">
    <property type="entry name" value="Probable inorganic polyphosphate/atp-NAD kinase, domain 1"/>
    <property type="match status" value="1"/>
</dbReference>
<dbReference type="STRING" id="561720.SAMN06275492_11055"/>
<gene>
    <name evidence="1" type="ORF">SAMN06275492_11055</name>
</gene>
<reference evidence="2" key="1">
    <citation type="submission" date="2017-04" db="EMBL/GenBank/DDBJ databases">
        <authorList>
            <person name="Varghese N."/>
            <person name="Submissions S."/>
        </authorList>
    </citation>
    <scope>NUCLEOTIDE SEQUENCE [LARGE SCALE GENOMIC DNA]</scope>
    <source>
        <strain evidence="2">USBA 82</strain>
    </source>
</reference>
<dbReference type="Pfam" id="PF01513">
    <property type="entry name" value="NAD_kinase"/>
    <property type="match status" value="1"/>
</dbReference>
<sequence>MIKLGLIVNPIAGMGGSVALKGTDGKALEKAISLGAVPKCHHRVASALSEGSGWNVRWVTCSGKMGEAVLGSLGIDCTVIPSFGDKTTGQDTIRAARAMVEEKVDLLIFAGGDGTARDVASVVGEELPVLGVPGGVKIHSAVFAKTPKLAGGLIRDYVSGNLRETHLGEVMDIDEDLFRMGQVRARLFGYMRVPISGRSMQVKKAGRHIENSQVRLEEAAAFVADSMKRGVLYLLGSGSTVRALSNRMGLEGTLLGVDAVLDGRLIGKDLTEREIGSLLYGHEGEAKIIVSPIGGQGFIFGRGNQQFSPSVIRSVGKSNIIVLATPDKMDELFGRTLLVDTGDETLDRELNGYISVNVGWNRKIIWPVG</sequence>
<evidence type="ECO:0000313" key="1">
    <source>
        <dbReference type="EMBL" id="SMG25319.1"/>
    </source>
</evidence>
<proteinExistence type="predicted"/>
<dbReference type="AlphaFoldDB" id="A0A1X7JDW5"/>
<dbReference type="PANTHER" id="PTHR40697:SF2">
    <property type="entry name" value="ATP-NAD KINASE-RELATED"/>
    <property type="match status" value="1"/>
</dbReference>
<keyword evidence="1" id="KW-0418">Kinase</keyword>
<dbReference type="Pfam" id="PF20143">
    <property type="entry name" value="NAD_kinase_C"/>
    <property type="match status" value="1"/>
</dbReference>
<dbReference type="InterPro" id="IPR002504">
    <property type="entry name" value="NADK"/>
</dbReference>
<name>A0A1X7JDW5_9BACT</name>
<dbReference type="PANTHER" id="PTHR40697">
    <property type="entry name" value="ACETOIN CATABOLISM PROTEIN X"/>
    <property type="match status" value="1"/>
</dbReference>
<organism evidence="1 2">
    <name type="scientific">Dethiosulfovibrio salsuginis</name>
    <dbReference type="NCBI Taxonomy" id="561720"/>
    <lineage>
        <taxon>Bacteria</taxon>
        <taxon>Thermotogati</taxon>
        <taxon>Synergistota</taxon>
        <taxon>Synergistia</taxon>
        <taxon>Synergistales</taxon>
        <taxon>Dethiosulfovibrionaceae</taxon>
        <taxon>Dethiosulfovibrio</taxon>
    </lineage>
</organism>
<dbReference type="InterPro" id="IPR039065">
    <property type="entry name" value="AcoX-like"/>
</dbReference>
<dbReference type="GO" id="GO:0005524">
    <property type="term" value="F:ATP binding"/>
    <property type="evidence" value="ECO:0007669"/>
    <property type="project" value="UniProtKB-ARBA"/>
</dbReference>
<dbReference type="Proteomes" id="UP000193355">
    <property type="component" value="Unassembled WGS sequence"/>
</dbReference>
<dbReference type="EMBL" id="FXBB01000010">
    <property type="protein sequence ID" value="SMG25319.1"/>
    <property type="molecule type" value="Genomic_DNA"/>
</dbReference>
<evidence type="ECO:0000313" key="2">
    <source>
        <dbReference type="Proteomes" id="UP000193355"/>
    </source>
</evidence>
<dbReference type="PIRSF" id="PIRSF016907">
    <property type="entry name" value="Kin_ATP-NAD"/>
    <property type="match status" value="1"/>
</dbReference>
<dbReference type="GO" id="GO:0006741">
    <property type="term" value="P:NADP+ biosynthetic process"/>
    <property type="evidence" value="ECO:0007669"/>
    <property type="project" value="InterPro"/>
</dbReference>
<dbReference type="RefSeq" id="WP_085544345.1">
    <property type="nucleotide sequence ID" value="NZ_FXBB01000010.1"/>
</dbReference>